<dbReference type="InterPro" id="IPR052523">
    <property type="entry name" value="Trichothecene_AcTrans"/>
</dbReference>
<sequence>MPLELAPLTAEDVDAYMAIRQAAFGDNVFRILFSRPDGPSPEVYAQIRDSVRDLIANDKHAFFLKVTDTDTGEIIAGAKWKVFRTEKEILEELELPPPTSDSDPECWNPFMKLLSDAKKEIMALRPYWMLDALSTHPAHHRRGAGAILTQWGLERADNEGLETYLEASTMGQPLYEKYGFRPIKTLSFDLGEFGGEGVQEFQSMVRPKKSS</sequence>
<dbReference type="Proteomes" id="UP000799750">
    <property type="component" value="Unassembled WGS sequence"/>
</dbReference>
<evidence type="ECO:0000259" key="1">
    <source>
        <dbReference type="PROSITE" id="PS51186"/>
    </source>
</evidence>
<protein>
    <submittedName>
        <fullName evidence="2">Acyl-CoA N-acyltransferase</fullName>
    </submittedName>
</protein>
<evidence type="ECO:0000313" key="3">
    <source>
        <dbReference type="Proteomes" id="UP000799750"/>
    </source>
</evidence>
<accession>A0A6A6QIX5</accession>
<gene>
    <name evidence="2" type="ORF">BU16DRAFT_98407</name>
</gene>
<organism evidence="2 3">
    <name type="scientific">Lophium mytilinum</name>
    <dbReference type="NCBI Taxonomy" id="390894"/>
    <lineage>
        <taxon>Eukaryota</taxon>
        <taxon>Fungi</taxon>
        <taxon>Dikarya</taxon>
        <taxon>Ascomycota</taxon>
        <taxon>Pezizomycotina</taxon>
        <taxon>Dothideomycetes</taxon>
        <taxon>Pleosporomycetidae</taxon>
        <taxon>Mytilinidiales</taxon>
        <taxon>Mytilinidiaceae</taxon>
        <taxon>Lophium</taxon>
    </lineage>
</organism>
<evidence type="ECO:0000313" key="2">
    <source>
        <dbReference type="EMBL" id="KAF2491930.1"/>
    </source>
</evidence>
<dbReference type="Pfam" id="PF00583">
    <property type="entry name" value="Acetyltransf_1"/>
    <property type="match status" value="1"/>
</dbReference>
<dbReference type="OrthoDB" id="2115692at2759"/>
<dbReference type="GO" id="GO:0016747">
    <property type="term" value="F:acyltransferase activity, transferring groups other than amino-acyl groups"/>
    <property type="evidence" value="ECO:0007669"/>
    <property type="project" value="InterPro"/>
</dbReference>
<name>A0A6A6QIX5_9PEZI</name>
<dbReference type="PANTHER" id="PTHR42791">
    <property type="entry name" value="GNAT FAMILY ACETYLTRANSFERASE"/>
    <property type="match status" value="1"/>
</dbReference>
<dbReference type="Gene3D" id="3.40.630.30">
    <property type="match status" value="1"/>
</dbReference>
<proteinExistence type="predicted"/>
<dbReference type="CDD" id="cd04301">
    <property type="entry name" value="NAT_SF"/>
    <property type="match status" value="1"/>
</dbReference>
<dbReference type="AlphaFoldDB" id="A0A6A6QIX5"/>
<keyword evidence="3" id="KW-1185">Reference proteome</keyword>
<dbReference type="PANTHER" id="PTHR42791:SF14">
    <property type="entry name" value="N-ACETYLTRANSFERASE DOMAIN-CONTAINING PROTEIN"/>
    <property type="match status" value="1"/>
</dbReference>
<dbReference type="SUPFAM" id="SSF55729">
    <property type="entry name" value="Acyl-CoA N-acyltransferases (Nat)"/>
    <property type="match status" value="1"/>
</dbReference>
<reference evidence="2" key="1">
    <citation type="journal article" date="2020" name="Stud. Mycol.">
        <title>101 Dothideomycetes genomes: a test case for predicting lifestyles and emergence of pathogens.</title>
        <authorList>
            <person name="Haridas S."/>
            <person name="Albert R."/>
            <person name="Binder M."/>
            <person name="Bloem J."/>
            <person name="Labutti K."/>
            <person name="Salamov A."/>
            <person name="Andreopoulos B."/>
            <person name="Baker S."/>
            <person name="Barry K."/>
            <person name="Bills G."/>
            <person name="Bluhm B."/>
            <person name="Cannon C."/>
            <person name="Castanera R."/>
            <person name="Culley D."/>
            <person name="Daum C."/>
            <person name="Ezra D."/>
            <person name="Gonzalez J."/>
            <person name="Henrissat B."/>
            <person name="Kuo A."/>
            <person name="Liang C."/>
            <person name="Lipzen A."/>
            <person name="Lutzoni F."/>
            <person name="Magnuson J."/>
            <person name="Mondo S."/>
            <person name="Nolan M."/>
            <person name="Ohm R."/>
            <person name="Pangilinan J."/>
            <person name="Park H.-J."/>
            <person name="Ramirez L."/>
            <person name="Alfaro M."/>
            <person name="Sun H."/>
            <person name="Tritt A."/>
            <person name="Yoshinaga Y."/>
            <person name="Zwiers L.-H."/>
            <person name="Turgeon B."/>
            <person name="Goodwin S."/>
            <person name="Spatafora J."/>
            <person name="Crous P."/>
            <person name="Grigoriev I."/>
        </authorList>
    </citation>
    <scope>NUCLEOTIDE SEQUENCE</scope>
    <source>
        <strain evidence="2">CBS 269.34</strain>
    </source>
</reference>
<dbReference type="InterPro" id="IPR000182">
    <property type="entry name" value="GNAT_dom"/>
</dbReference>
<dbReference type="InterPro" id="IPR016181">
    <property type="entry name" value="Acyl_CoA_acyltransferase"/>
</dbReference>
<dbReference type="PROSITE" id="PS51186">
    <property type="entry name" value="GNAT"/>
    <property type="match status" value="1"/>
</dbReference>
<keyword evidence="2" id="KW-0808">Transferase</keyword>
<feature type="domain" description="N-acetyltransferase" evidence="1">
    <location>
        <begin position="3"/>
        <end position="209"/>
    </location>
</feature>
<dbReference type="EMBL" id="MU004194">
    <property type="protein sequence ID" value="KAF2491930.1"/>
    <property type="molecule type" value="Genomic_DNA"/>
</dbReference>
<keyword evidence="2" id="KW-0012">Acyltransferase</keyword>